<organism evidence="2">
    <name type="scientific">uncultured Thiotrichaceae bacterium</name>
    <dbReference type="NCBI Taxonomy" id="298394"/>
    <lineage>
        <taxon>Bacteria</taxon>
        <taxon>Pseudomonadati</taxon>
        <taxon>Pseudomonadota</taxon>
        <taxon>Gammaproteobacteria</taxon>
        <taxon>Thiotrichales</taxon>
        <taxon>Thiotrichaceae</taxon>
        <taxon>environmental samples</taxon>
    </lineage>
</organism>
<protein>
    <submittedName>
        <fullName evidence="2">Uncharacterized protein</fullName>
    </submittedName>
</protein>
<accession>A0A6S6TYR6</accession>
<evidence type="ECO:0000256" key="1">
    <source>
        <dbReference type="SAM" id="Phobius"/>
    </source>
</evidence>
<keyword evidence="1" id="KW-1133">Transmembrane helix</keyword>
<dbReference type="EMBL" id="CACVAY010000120">
    <property type="protein sequence ID" value="CAA6824605.1"/>
    <property type="molecule type" value="Genomic_DNA"/>
</dbReference>
<keyword evidence="1" id="KW-0812">Transmembrane</keyword>
<feature type="transmembrane region" description="Helical" evidence="1">
    <location>
        <begin position="50"/>
        <end position="74"/>
    </location>
</feature>
<evidence type="ECO:0000313" key="2">
    <source>
        <dbReference type="EMBL" id="CAA6824605.1"/>
    </source>
</evidence>
<gene>
    <name evidence="2" type="ORF">HELGO_WM22629</name>
</gene>
<name>A0A6S6TYR6_9GAMM</name>
<proteinExistence type="predicted"/>
<sequence length="79" mass="8678">MQKDKQQELDAMLSEDCLQVPDGFAQRVMQEIQASQQVDKPSFVSQGLQWFALAGGFLLGAQQLLSFVFGVWLATTVAG</sequence>
<reference evidence="2" key="1">
    <citation type="submission" date="2020-01" db="EMBL/GenBank/DDBJ databases">
        <authorList>
            <person name="Meier V. D."/>
            <person name="Meier V D."/>
        </authorList>
    </citation>
    <scope>NUCLEOTIDE SEQUENCE</scope>
    <source>
        <strain evidence="2">HLG_WM_MAG_07</strain>
    </source>
</reference>
<keyword evidence="1" id="KW-0472">Membrane</keyword>
<dbReference type="AlphaFoldDB" id="A0A6S6TYR6"/>